<feature type="transmembrane region" description="Helical" evidence="1">
    <location>
        <begin position="9"/>
        <end position="29"/>
    </location>
</feature>
<comment type="caution">
    <text evidence="2">The sequence shown here is derived from an EMBL/GenBank/DDBJ whole genome shotgun (WGS) entry which is preliminary data.</text>
</comment>
<dbReference type="PROSITE" id="PS51257">
    <property type="entry name" value="PROKAR_LIPOPROTEIN"/>
    <property type="match status" value="1"/>
</dbReference>
<evidence type="ECO:0000313" key="2">
    <source>
        <dbReference type="EMBL" id="KXY01034.1"/>
    </source>
</evidence>
<dbReference type="EMBL" id="LOMT01000035">
    <property type="protein sequence ID" value="KXY01034.1"/>
    <property type="molecule type" value="Genomic_DNA"/>
</dbReference>
<dbReference type="Proteomes" id="UP000075591">
    <property type="component" value="Unassembled WGS sequence"/>
</dbReference>
<sequence length="106" mass="12129">MDQSKKKRVIISIILAIIFLAIGCTTSFIHNRNTTKEKAAEAAIQHIKTRENIDVIVTKIDTKPAFQGGFIEVRGYAENDKKRKFYVTVNKKQNYSIMGWNLDDPQ</sequence>
<evidence type="ECO:0000313" key="3">
    <source>
        <dbReference type="Proteomes" id="UP000075591"/>
    </source>
</evidence>
<organism evidence="2 3">
    <name type="scientific">Bacillus cereus</name>
    <dbReference type="NCBI Taxonomy" id="1396"/>
    <lineage>
        <taxon>Bacteria</taxon>
        <taxon>Bacillati</taxon>
        <taxon>Bacillota</taxon>
        <taxon>Bacilli</taxon>
        <taxon>Bacillales</taxon>
        <taxon>Bacillaceae</taxon>
        <taxon>Bacillus</taxon>
        <taxon>Bacillus cereus group</taxon>
    </lineage>
</organism>
<dbReference type="RefSeq" id="WP_046946984.1">
    <property type="nucleotide sequence ID" value="NZ_JAAVIN010000001.1"/>
</dbReference>
<dbReference type="AlphaFoldDB" id="A0A150B702"/>
<protein>
    <recommendedName>
        <fullName evidence="4">DUF1433 domain-containing protein</fullName>
    </recommendedName>
</protein>
<dbReference type="PATRIC" id="fig|1396.432.peg.4318"/>
<proteinExistence type="predicted"/>
<evidence type="ECO:0000256" key="1">
    <source>
        <dbReference type="SAM" id="Phobius"/>
    </source>
</evidence>
<name>A0A150B702_BACCE</name>
<keyword evidence="1" id="KW-0472">Membrane</keyword>
<gene>
    <name evidence="2" type="ORF">AT274_29570</name>
</gene>
<keyword evidence="1" id="KW-1133">Transmembrane helix</keyword>
<keyword evidence="1" id="KW-0812">Transmembrane</keyword>
<reference evidence="2 3" key="1">
    <citation type="submission" date="2015-12" db="EMBL/GenBank/DDBJ databases">
        <title>Bacillus cereus Group isolate.</title>
        <authorList>
            <person name="Kovac J."/>
        </authorList>
    </citation>
    <scope>NUCLEOTIDE SEQUENCE [LARGE SCALE GENOMIC DNA]</scope>
    <source>
        <strain evidence="2 3">FSL W8-0275</strain>
    </source>
</reference>
<accession>A0A150B702</accession>
<evidence type="ECO:0008006" key="4">
    <source>
        <dbReference type="Google" id="ProtNLM"/>
    </source>
</evidence>